<sequence>MPCPFQSLPQRLLDEILHTTFLVAPSVRSSFLSSLGTCLHASAVRVLFRTISIQDNALMLVESQASPSAAVLNNPERYASSVKTFVVADPVLPEDGESLLNAQPIDADLLFRLLRLCADIETLIWESSFPPPDGLCEVLAAGNPRLCKIAFEPPPMAQPQRCNLAKWDAPSLPLLSCLAGLTSLRLCRLTQAGARAFATFLEKLGDESMLESLNIDFLWLDDQLCNKIVSAGRKIQKLCLSTSGTKLSDKGIVTILEGCELLEELVLDEVEGRLSRTLWTKPSCFPVSLKALRIVFAENGPHHSWATDHLESLYAIPLGLLDSLEVLRREAPPSLQSGVAMYDATLDDCAPAKSIPAAFLEQMKQSSRLATFRCDFWCLSISEVKSLLESSTRLEHIQICVDAPFSKLLSLTSTFASLSSLRTLSISITSAHAPGKPLAFNPPLSPSSSFPTSLPTPSASPTLKTKSLLPQLLDLDRIQIQPESLGDSLPLLREIKRFVRKCPRLEIIEWYGKHGRGTWVITRPTSSKTSVNVAVEHAAPRLSETMWKVIARDRSIEDATKRGWGGFADIERAGHAWTGDTAEAFARERLAAEKEKEEMAALSSPVERAGKSGESVKRARVPSVSISSSSGSDFLLPVTPTTSPTQHTPLTPPLSDLSMSETDATVLRHDEASNRKRSPSTPNRQTGGGPRHRTRTGSAVASTSKDSVADSAHTSHNPSSRGSKSHRGRGGNTDSNTRGPRKPSGNNNAETSSGRSRGGRGPRTSNVDSIRPRRSTTGST</sequence>
<feature type="compositionally biased region" description="Polar residues" evidence="1">
    <location>
        <begin position="699"/>
        <end position="718"/>
    </location>
</feature>
<reference evidence="2 3" key="1">
    <citation type="journal article" date="2024" name="J Genomics">
        <title>Draft genome sequencing and assembly of Favolaschia claudopus CIRM-BRFM 2984 isolated from oak limbs.</title>
        <authorList>
            <person name="Navarro D."/>
            <person name="Drula E."/>
            <person name="Chaduli D."/>
            <person name="Cazenave R."/>
            <person name="Ahrendt S."/>
            <person name="Wang J."/>
            <person name="Lipzen A."/>
            <person name="Daum C."/>
            <person name="Barry K."/>
            <person name="Grigoriev I.V."/>
            <person name="Favel A."/>
            <person name="Rosso M.N."/>
            <person name="Martin F."/>
        </authorList>
    </citation>
    <scope>NUCLEOTIDE SEQUENCE [LARGE SCALE GENOMIC DNA]</scope>
    <source>
        <strain evidence="2 3">CIRM-BRFM 2984</strain>
    </source>
</reference>
<organism evidence="2 3">
    <name type="scientific">Favolaschia claudopus</name>
    <dbReference type="NCBI Taxonomy" id="2862362"/>
    <lineage>
        <taxon>Eukaryota</taxon>
        <taxon>Fungi</taxon>
        <taxon>Dikarya</taxon>
        <taxon>Basidiomycota</taxon>
        <taxon>Agaricomycotina</taxon>
        <taxon>Agaricomycetes</taxon>
        <taxon>Agaricomycetidae</taxon>
        <taxon>Agaricales</taxon>
        <taxon>Marasmiineae</taxon>
        <taxon>Mycenaceae</taxon>
        <taxon>Favolaschia</taxon>
    </lineage>
</organism>
<dbReference type="Gene3D" id="3.80.10.10">
    <property type="entry name" value="Ribonuclease Inhibitor"/>
    <property type="match status" value="1"/>
</dbReference>
<dbReference type="InterPro" id="IPR032675">
    <property type="entry name" value="LRR_dom_sf"/>
</dbReference>
<feature type="compositionally biased region" description="Low complexity" evidence="1">
    <location>
        <begin position="623"/>
        <end position="632"/>
    </location>
</feature>
<proteinExistence type="predicted"/>
<keyword evidence="3" id="KW-1185">Reference proteome</keyword>
<dbReference type="EMBL" id="JAWWNJ010000004">
    <property type="protein sequence ID" value="KAK7057386.1"/>
    <property type="molecule type" value="Genomic_DNA"/>
</dbReference>
<feature type="compositionally biased region" description="Polar residues" evidence="1">
    <location>
        <begin position="732"/>
        <end position="750"/>
    </location>
</feature>
<gene>
    <name evidence="2" type="ORF">R3P38DRAFT_2840650</name>
</gene>
<evidence type="ECO:0000313" key="3">
    <source>
        <dbReference type="Proteomes" id="UP001362999"/>
    </source>
</evidence>
<feature type="compositionally biased region" description="Polar residues" evidence="1">
    <location>
        <begin position="639"/>
        <end position="649"/>
    </location>
</feature>
<evidence type="ECO:0000256" key="1">
    <source>
        <dbReference type="SAM" id="MobiDB-lite"/>
    </source>
</evidence>
<feature type="region of interest" description="Disordered" evidence="1">
    <location>
        <begin position="596"/>
        <end position="780"/>
    </location>
</feature>
<dbReference type="Proteomes" id="UP001362999">
    <property type="component" value="Unassembled WGS sequence"/>
</dbReference>
<dbReference type="AlphaFoldDB" id="A0AAW0DZ68"/>
<evidence type="ECO:0000313" key="2">
    <source>
        <dbReference type="EMBL" id="KAK7057386.1"/>
    </source>
</evidence>
<feature type="compositionally biased region" description="Basic and acidic residues" evidence="1">
    <location>
        <begin position="608"/>
        <end position="617"/>
    </location>
</feature>
<accession>A0AAW0DZ68</accession>
<dbReference type="SUPFAM" id="SSF52047">
    <property type="entry name" value="RNI-like"/>
    <property type="match status" value="1"/>
</dbReference>
<comment type="caution">
    <text evidence="2">The sequence shown here is derived from an EMBL/GenBank/DDBJ whole genome shotgun (WGS) entry which is preliminary data.</text>
</comment>
<protein>
    <submittedName>
        <fullName evidence="2">Uncharacterized protein</fullName>
    </submittedName>
</protein>
<name>A0AAW0DZ68_9AGAR</name>